<dbReference type="AlphaFoldDB" id="A0A8J2KC47"/>
<feature type="non-terminal residue" evidence="1">
    <location>
        <position position="82"/>
    </location>
</feature>
<proteinExistence type="predicted"/>
<accession>A0A8J2KC47</accession>
<name>A0A8J2KC47_9HEXA</name>
<evidence type="ECO:0000313" key="2">
    <source>
        <dbReference type="Proteomes" id="UP000708208"/>
    </source>
</evidence>
<organism evidence="1 2">
    <name type="scientific">Allacma fusca</name>
    <dbReference type="NCBI Taxonomy" id="39272"/>
    <lineage>
        <taxon>Eukaryota</taxon>
        <taxon>Metazoa</taxon>
        <taxon>Ecdysozoa</taxon>
        <taxon>Arthropoda</taxon>
        <taxon>Hexapoda</taxon>
        <taxon>Collembola</taxon>
        <taxon>Symphypleona</taxon>
        <taxon>Sminthuridae</taxon>
        <taxon>Allacma</taxon>
    </lineage>
</organism>
<comment type="caution">
    <text evidence="1">The sequence shown here is derived from an EMBL/GenBank/DDBJ whole genome shotgun (WGS) entry which is preliminary data.</text>
</comment>
<sequence length="82" mass="9554">TLLRWQLSDGNSNQCLHKLCWDVQCLSIFINERDRIELNTILASKIHSAIIIILPPKLFGINHCTKPRPFFSIKAKWCESLY</sequence>
<protein>
    <submittedName>
        <fullName evidence="1">Uncharacterized protein</fullName>
    </submittedName>
</protein>
<dbReference type="Proteomes" id="UP000708208">
    <property type="component" value="Unassembled WGS sequence"/>
</dbReference>
<evidence type="ECO:0000313" key="1">
    <source>
        <dbReference type="EMBL" id="CAG7733567.1"/>
    </source>
</evidence>
<gene>
    <name evidence="1" type="ORF">AFUS01_LOCUS22002</name>
</gene>
<reference evidence="1" key="1">
    <citation type="submission" date="2021-06" db="EMBL/GenBank/DDBJ databases">
        <authorList>
            <person name="Hodson N. C."/>
            <person name="Mongue J. A."/>
            <person name="Jaron S. K."/>
        </authorList>
    </citation>
    <scope>NUCLEOTIDE SEQUENCE</scope>
</reference>
<keyword evidence="2" id="KW-1185">Reference proteome</keyword>
<dbReference type="EMBL" id="CAJVCH010251059">
    <property type="protein sequence ID" value="CAG7733567.1"/>
    <property type="molecule type" value="Genomic_DNA"/>
</dbReference>